<evidence type="ECO:0000256" key="5">
    <source>
        <dbReference type="ARBA" id="ARBA00022777"/>
    </source>
</evidence>
<dbReference type="SUPFAM" id="SSF52172">
    <property type="entry name" value="CheY-like"/>
    <property type="match status" value="1"/>
</dbReference>
<feature type="modified residue" description="4-aspartylphosphate" evidence="6">
    <location>
        <position position="50"/>
    </location>
</feature>
<dbReference type="PANTHER" id="PTHR43304">
    <property type="entry name" value="PHYTOCHROME-LIKE PROTEIN CPH1"/>
    <property type="match status" value="1"/>
</dbReference>
<dbReference type="OrthoDB" id="9781208at2"/>
<dbReference type="InterPro" id="IPR052162">
    <property type="entry name" value="Sensor_kinase/Photoreceptor"/>
</dbReference>
<proteinExistence type="predicted"/>
<dbReference type="Gene3D" id="3.30.565.10">
    <property type="entry name" value="Histidine kinase-like ATPase, C-terminal domain"/>
    <property type="match status" value="1"/>
</dbReference>
<comment type="catalytic activity">
    <reaction evidence="1">
        <text>ATP + protein L-histidine = ADP + protein N-phospho-L-histidine.</text>
        <dbReference type="EC" id="2.7.13.3"/>
    </reaction>
</comment>
<dbReference type="InterPro" id="IPR035965">
    <property type="entry name" value="PAS-like_dom_sf"/>
</dbReference>
<dbReference type="GO" id="GO:0000155">
    <property type="term" value="F:phosphorelay sensor kinase activity"/>
    <property type="evidence" value="ECO:0007669"/>
    <property type="project" value="InterPro"/>
</dbReference>
<dbReference type="Pfam" id="PF00512">
    <property type="entry name" value="HisKA"/>
    <property type="match status" value="1"/>
</dbReference>
<evidence type="ECO:0000256" key="3">
    <source>
        <dbReference type="ARBA" id="ARBA00022553"/>
    </source>
</evidence>
<evidence type="ECO:0000256" key="4">
    <source>
        <dbReference type="ARBA" id="ARBA00022679"/>
    </source>
</evidence>
<dbReference type="InterPro" id="IPR036890">
    <property type="entry name" value="HATPase_C_sf"/>
</dbReference>
<sequence>MILIVDDRQENIYSLQKILELNGFEIDAATSGEEALKKILKVQYDLIILDVQMPGMDGFEVAETIKGHSKSKDIPIIFLSAVNIEKKFITKGYTSGGIDYIAKPFDPDILLLKVKTFHKLRRQTIELNETQKTLRAEIEYRKQAESDLSESVDELRSILQSIPQIAFTANAGGAVEFINQHWYRYSRSKDVLPKTLPGKTSVADCIRKAIGSGKPLVEEVCIRDLEFHLFRYHTLTMTPVKKNDIITKWVGMFTDIHEQKMANQLLEQRVAERTLQLQSSNAELEASNHELQQFAYIASHDLKEPLRKIHFFSDLIKSRYLNGNEDAVANMDKIIRSSDRMRNLIMDILDYSKLSIPESFERVDLNAVINDILVDMDLLIIEKKAIIDVCTIPQLEVNASQIRQVFQNILSNALKFTRTGTQPVISIKASLVADKQLDSPETPDGPFCRIEIADNGIGFNEKYLDKIFVIFQRLNSREEYEGTGIGLAIVKKIVDTHKGLLTARSVEGEGSTFVIILPVHQNNS</sequence>
<dbReference type="SMART" id="SM00387">
    <property type="entry name" value="HATPase_c"/>
    <property type="match status" value="1"/>
</dbReference>
<feature type="domain" description="Histidine kinase" evidence="7">
    <location>
        <begin position="297"/>
        <end position="521"/>
    </location>
</feature>
<dbReference type="PRINTS" id="PR00344">
    <property type="entry name" value="BCTRLSENSOR"/>
</dbReference>
<dbReference type="InterPro" id="IPR011006">
    <property type="entry name" value="CheY-like_superfamily"/>
</dbReference>
<dbReference type="InterPro" id="IPR005467">
    <property type="entry name" value="His_kinase_dom"/>
</dbReference>
<dbReference type="PANTHER" id="PTHR43304:SF1">
    <property type="entry name" value="PAC DOMAIN-CONTAINING PROTEIN"/>
    <property type="match status" value="1"/>
</dbReference>
<dbReference type="EC" id="2.7.13.3" evidence="2"/>
<dbReference type="PROSITE" id="PS50109">
    <property type="entry name" value="HIS_KIN"/>
    <property type="match status" value="1"/>
</dbReference>
<evidence type="ECO:0000256" key="2">
    <source>
        <dbReference type="ARBA" id="ARBA00012438"/>
    </source>
</evidence>
<comment type="caution">
    <text evidence="9">The sequence shown here is derived from an EMBL/GenBank/DDBJ whole genome shotgun (WGS) entry which is preliminary data.</text>
</comment>
<dbReference type="Gene3D" id="1.10.287.130">
    <property type="match status" value="1"/>
</dbReference>
<dbReference type="Pfam" id="PF02518">
    <property type="entry name" value="HATPase_c"/>
    <property type="match status" value="1"/>
</dbReference>
<evidence type="ECO:0000313" key="9">
    <source>
        <dbReference type="EMBL" id="RXK86333.1"/>
    </source>
</evidence>
<dbReference type="InterPro" id="IPR036097">
    <property type="entry name" value="HisK_dim/P_sf"/>
</dbReference>
<name>A0A4Q1DCI6_9BACT</name>
<keyword evidence="10" id="KW-1185">Reference proteome</keyword>
<reference evidence="9 10" key="1">
    <citation type="submission" date="2019-01" db="EMBL/GenBank/DDBJ databases">
        <title>Filimonas sp. strain TTM-71.</title>
        <authorList>
            <person name="Chen W.-M."/>
        </authorList>
    </citation>
    <scope>NUCLEOTIDE SEQUENCE [LARGE SCALE GENOMIC DNA]</scope>
    <source>
        <strain evidence="9 10">TTM-71</strain>
    </source>
</reference>
<feature type="domain" description="Response regulatory" evidence="8">
    <location>
        <begin position="1"/>
        <end position="118"/>
    </location>
</feature>
<dbReference type="InterPro" id="IPR003594">
    <property type="entry name" value="HATPase_dom"/>
</dbReference>
<keyword evidence="5" id="KW-0418">Kinase</keyword>
<organism evidence="9 10">
    <name type="scientific">Filimonas effusa</name>
    <dbReference type="NCBI Taxonomy" id="2508721"/>
    <lineage>
        <taxon>Bacteria</taxon>
        <taxon>Pseudomonadati</taxon>
        <taxon>Bacteroidota</taxon>
        <taxon>Chitinophagia</taxon>
        <taxon>Chitinophagales</taxon>
        <taxon>Chitinophagaceae</taxon>
        <taxon>Filimonas</taxon>
    </lineage>
</organism>
<evidence type="ECO:0000313" key="10">
    <source>
        <dbReference type="Proteomes" id="UP000290545"/>
    </source>
</evidence>
<dbReference type="EMBL" id="SDHZ01000001">
    <property type="protein sequence ID" value="RXK86333.1"/>
    <property type="molecule type" value="Genomic_DNA"/>
</dbReference>
<keyword evidence="3 6" id="KW-0597">Phosphoprotein</keyword>
<dbReference type="SMART" id="SM00388">
    <property type="entry name" value="HisKA"/>
    <property type="match status" value="1"/>
</dbReference>
<dbReference type="SUPFAM" id="SSF55874">
    <property type="entry name" value="ATPase domain of HSP90 chaperone/DNA topoisomerase II/histidine kinase"/>
    <property type="match status" value="1"/>
</dbReference>
<dbReference type="AlphaFoldDB" id="A0A4Q1DCI6"/>
<evidence type="ECO:0000256" key="1">
    <source>
        <dbReference type="ARBA" id="ARBA00000085"/>
    </source>
</evidence>
<dbReference type="InterPro" id="IPR003661">
    <property type="entry name" value="HisK_dim/P_dom"/>
</dbReference>
<protein>
    <recommendedName>
        <fullName evidence="2">histidine kinase</fullName>
        <ecNumber evidence="2">2.7.13.3</ecNumber>
    </recommendedName>
</protein>
<dbReference type="Proteomes" id="UP000290545">
    <property type="component" value="Unassembled WGS sequence"/>
</dbReference>
<dbReference type="InterPro" id="IPR001789">
    <property type="entry name" value="Sig_transdc_resp-reg_receiver"/>
</dbReference>
<evidence type="ECO:0000259" key="7">
    <source>
        <dbReference type="PROSITE" id="PS50109"/>
    </source>
</evidence>
<evidence type="ECO:0000256" key="6">
    <source>
        <dbReference type="PROSITE-ProRule" id="PRU00169"/>
    </source>
</evidence>
<accession>A0A4Q1DCI6</accession>
<gene>
    <name evidence="9" type="ORF">ESB13_05885</name>
</gene>
<dbReference type="CDD" id="cd00082">
    <property type="entry name" value="HisKA"/>
    <property type="match status" value="1"/>
</dbReference>
<dbReference type="PROSITE" id="PS50110">
    <property type="entry name" value="RESPONSE_REGULATORY"/>
    <property type="match status" value="1"/>
</dbReference>
<dbReference type="Gene3D" id="3.40.50.2300">
    <property type="match status" value="1"/>
</dbReference>
<dbReference type="InterPro" id="IPR004358">
    <property type="entry name" value="Sig_transdc_His_kin-like_C"/>
</dbReference>
<dbReference type="Pfam" id="PF00072">
    <property type="entry name" value="Response_reg"/>
    <property type="match status" value="1"/>
</dbReference>
<dbReference type="RefSeq" id="WP_129002083.1">
    <property type="nucleotide sequence ID" value="NZ_SDHZ01000001.1"/>
</dbReference>
<dbReference type="SMART" id="SM00448">
    <property type="entry name" value="REC"/>
    <property type="match status" value="1"/>
</dbReference>
<dbReference type="SUPFAM" id="SSF55785">
    <property type="entry name" value="PYP-like sensor domain (PAS domain)"/>
    <property type="match status" value="1"/>
</dbReference>
<keyword evidence="4" id="KW-0808">Transferase</keyword>
<dbReference type="FunFam" id="3.30.565.10:FF:000006">
    <property type="entry name" value="Sensor histidine kinase WalK"/>
    <property type="match status" value="1"/>
</dbReference>
<evidence type="ECO:0000259" key="8">
    <source>
        <dbReference type="PROSITE" id="PS50110"/>
    </source>
</evidence>
<dbReference type="Gene3D" id="3.30.450.20">
    <property type="entry name" value="PAS domain"/>
    <property type="match status" value="1"/>
</dbReference>
<dbReference type="SUPFAM" id="SSF47384">
    <property type="entry name" value="Homodimeric domain of signal transducing histidine kinase"/>
    <property type="match status" value="1"/>
</dbReference>